<evidence type="ECO:0000256" key="2">
    <source>
        <dbReference type="SAM" id="Phobius"/>
    </source>
</evidence>
<comment type="caution">
    <text evidence="4">The sequence shown here is derived from an EMBL/GenBank/DDBJ whole genome shotgun (WGS) entry which is preliminary data.</text>
</comment>
<proteinExistence type="predicted"/>
<feature type="region of interest" description="Disordered" evidence="1">
    <location>
        <begin position="614"/>
        <end position="636"/>
    </location>
</feature>
<keyword evidence="2" id="KW-0472">Membrane</keyword>
<feature type="transmembrane region" description="Helical" evidence="2">
    <location>
        <begin position="591"/>
        <end position="609"/>
    </location>
</feature>
<keyword evidence="2" id="KW-0812">Transmembrane</keyword>
<evidence type="ECO:0000256" key="1">
    <source>
        <dbReference type="SAM" id="MobiDB-lite"/>
    </source>
</evidence>
<protein>
    <submittedName>
        <fullName evidence="4">Carboxypeptidase family protein</fullName>
    </submittedName>
</protein>
<feature type="signal peptide" evidence="3">
    <location>
        <begin position="1"/>
        <end position="27"/>
    </location>
</feature>
<sequence>MHRRLSVLVAACLPLAAASLFASTATAQAVPAPRPVAEQRVDPLGSTERTSSEQTAAATTTVRSSATGVPTTTTTTTPRASTIPSTTTPTGSTTNATSATTTSATPTAPETTTTVSSTTPAAESPDLRVTAEFTQPSYDIRDYAYIRLSVTNVGTATATAVTIESTGQSRPSFPPLWRIEPGATVEVKGDVALFVLPGPGPLAVSITLRSDEPDANPSDNTVNLTTIVTQVRADFTGVIYGDANRDGIRQPGEEIAGALVTTTGGRPEGTYSTSTGADGRFAFSDIPAGEYATRVEASGWRFGVHHALVDKGKDPAAEIDGLRPLADVLTVSMRFDEEANRAAELAPLTVKLTNRGSVPVRGVNAKCDSSSNDGSDWGDLNSYEGVTIPPSTTRTLRARTMILAWAPPGSEASVTCDFFVRYTSSDFVRSSATTRVLPGFGTLTGSVMRADSGVSLRCWPPGSVTARCGYPTGPGVPDIKIYLSDSAGKVSARAVTDRLGDFAFPPVMPGPYSIKVVGPWRMTQPDVFSPYNISVGTTRIRIWVVPGPDQPDPDSTPSAPPTTPQRAHRTHPAPSNPTARANGLAHTGADMAWQTGLGLLSVLFGALLVHRVRRSARRDASTRRPKGLAARRTGLG</sequence>
<evidence type="ECO:0000256" key="3">
    <source>
        <dbReference type="SAM" id="SignalP"/>
    </source>
</evidence>
<dbReference type="SUPFAM" id="SSF49478">
    <property type="entry name" value="Cna protein B-type domain"/>
    <property type="match status" value="1"/>
</dbReference>
<name>A0A2S6GPV2_9PSEU</name>
<dbReference type="EMBL" id="PTIX01000008">
    <property type="protein sequence ID" value="PPK67226.1"/>
    <property type="molecule type" value="Genomic_DNA"/>
</dbReference>
<keyword evidence="2" id="KW-1133">Transmembrane helix</keyword>
<dbReference type="InterPro" id="IPR013783">
    <property type="entry name" value="Ig-like_fold"/>
</dbReference>
<reference evidence="4 5" key="1">
    <citation type="submission" date="2018-02" db="EMBL/GenBank/DDBJ databases">
        <title>Genomic Encyclopedia of Archaeal and Bacterial Type Strains, Phase II (KMG-II): from individual species to whole genera.</title>
        <authorList>
            <person name="Goeker M."/>
        </authorList>
    </citation>
    <scope>NUCLEOTIDE SEQUENCE [LARGE SCALE GENOMIC DNA]</scope>
    <source>
        <strain evidence="4 5">YU 961-1</strain>
    </source>
</reference>
<keyword evidence="4" id="KW-0378">Hydrolase</keyword>
<feature type="compositionally biased region" description="Low complexity" evidence="1">
    <location>
        <begin position="46"/>
        <end position="124"/>
    </location>
</feature>
<keyword evidence="5" id="KW-1185">Reference proteome</keyword>
<keyword evidence="3" id="KW-0732">Signal</keyword>
<feature type="region of interest" description="Disordered" evidence="1">
    <location>
        <begin position="29"/>
        <end position="127"/>
    </location>
</feature>
<accession>A0A2S6GPV2</accession>
<gene>
    <name evidence="4" type="ORF">CLV40_108225</name>
</gene>
<organism evidence="4 5">
    <name type="scientific">Actinokineospora auranticolor</name>
    <dbReference type="NCBI Taxonomy" id="155976"/>
    <lineage>
        <taxon>Bacteria</taxon>
        <taxon>Bacillati</taxon>
        <taxon>Actinomycetota</taxon>
        <taxon>Actinomycetes</taxon>
        <taxon>Pseudonocardiales</taxon>
        <taxon>Pseudonocardiaceae</taxon>
        <taxon>Actinokineospora</taxon>
    </lineage>
</organism>
<evidence type="ECO:0000313" key="5">
    <source>
        <dbReference type="Proteomes" id="UP000239203"/>
    </source>
</evidence>
<dbReference type="Gene3D" id="2.60.40.10">
    <property type="entry name" value="Immunoglobulins"/>
    <property type="match status" value="2"/>
</dbReference>
<feature type="region of interest" description="Disordered" evidence="1">
    <location>
        <begin position="545"/>
        <end position="583"/>
    </location>
</feature>
<dbReference type="GO" id="GO:0005975">
    <property type="term" value="P:carbohydrate metabolic process"/>
    <property type="evidence" value="ECO:0007669"/>
    <property type="project" value="UniProtKB-ARBA"/>
</dbReference>
<dbReference type="SUPFAM" id="SSF117074">
    <property type="entry name" value="Hypothetical protein PA1324"/>
    <property type="match status" value="1"/>
</dbReference>
<keyword evidence="4" id="KW-0645">Protease</keyword>
<dbReference type="AlphaFoldDB" id="A0A2S6GPV2"/>
<feature type="chain" id="PRO_5015745490" evidence="3">
    <location>
        <begin position="28"/>
        <end position="636"/>
    </location>
</feature>
<keyword evidence="4" id="KW-0121">Carboxypeptidase</keyword>
<dbReference type="Proteomes" id="UP000239203">
    <property type="component" value="Unassembled WGS sequence"/>
</dbReference>
<dbReference type="Pfam" id="PF13620">
    <property type="entry name" value="CarboxypepD_reg"/>
    <property type="match status" value="1"/>
</dbReference>
<dbReference type="GO" id="GO:0004180">
    <property type="term" value="F:carboxypeptidase activity"/>
    <property type="evidence" value="ECO:0007669"/>
    <property type="project" value="UniProtKB-KW"/>
</dbReference>
<evidence type="ECO:0000313" key="4">
    <source>
        <dbReference type="EMBL" id="PPK67226.1"/>
    </source>
</evidence>